<evidence type="ECO:0000313" key="1">
    <source>
        <dbReference type="EMBL" id="KAF9646167.1"/>
    </source>
</evidence>
<dbReference type="Proteomes" id="UP000886501">
    <property type="component" value="Unassembled WGS sequence"/>
</dbReference>
<evidence type="ECO:0000313" key="2">
    <source>
        <dbReference type="Proteomes" id="UP000886501"/>
    </source>
</evidence>
<sequence length="182" mass="20142">MSNPIFTIAATPGVAGSSRWLAPEIIDPPRRTGSKPLAASKPADVFAFAMLAVEVFTGNVPFGNMRNELAVIHIAHGKRPAKPQGVEQLGLTAEMWKFIEKCWSANPNKRPTIDEVVGTWEEFVNGDNNRSSMSKAPGRHSQFMESHTTHKEKHGESPMLFPFFGRWQLCTLRLSNISEILG</sequence>
<proteinExistence type="predicted"/>
<reference evidence="1" key="1">
    <citation type="submission" date="2019-10" db="EMBL/GenBank/DDBJ databases">
        <authorList>
            <consortium name="DOE Joint Genome Institute"/>
            <person name="Kuo A."/>
            <person name="Miyauchi S."/>
            <person name="Kiss E."/>
            <person name="Drula E."/>
            <person name="Kohler A."/>
            <person name="Sanchez-Garcia M."/>
            <person name="Andreopoulos B."/>
            <person name="Barry K.W."/>
            <person name="Bonito G."/>
            <person name="Buee M."/>
            <person name="Carver A."/>
            <person name="Chen C."/>
            <person name="Cichocki N."/>
            <person name="Clum A."/>
            <person name="Culley D."/>
            <person name="Crous P.W."/>
            <person name="Fauchery L."/>
            <person name="Girlanda M."/>
            <person name="Hayes R."/>
            <person name="Keri Z."/>
            <person name="Labutti K."/>
            <person name="Lipzen A."/>
            <person name="Lombard V."/>
            <person name="Magnuson J."/>
            <person name="Maillard F."/>
            <person name="Morin E."/>
            <person name="Murat C."/>
            <person name="Nolan M."/>
            <person name="Ohm R."/>
            <person name="Pangilinan J."/>
            <person name="Pereira M."/>
            <person name="Perotto S."/>
            <person name="Peter M."/>
            <person name="Riley R."/>
            <person name="Sitrit Y."/>
            <person name="Stielow B."/>
            <person name="Szollosi G."/>
            <person name="Zifcakova L."/>
            <person name="Stursova M."/>
            <person name="Spatafora J.W."/>
            <person name="Tedersoo L."/>
            <person name="Vaario L.-M."/>
            <person name="Yamada A."/>
            <person name="Yan M."/>
            <person name="Wang P."/>
            <person name="Xu J."/>
            <person name="Bruns T."/>
            <person name="Baldrian P."/>
            <person name="Vilgalys R."/>
            <person name="Henrissat B."/>
            <person name="Grigoriev I.V."/>
            <person name="Hibbett D."/>
            <person name="Nagy L.G."/>
            <person name="Martin F.M."/>
        </authorList>
    </citation>
    <scope>NUCLEOTIDE SEQUENCE</scope>
    <source>
        <strain evidence="1">P2</strain>
    </source>
</reference>
<dbReference type="EMBL" id="MU118065">
    <property type="protein sequence ID" value="KAF9646167.1"/>
    <property type="molecule type" value="Genomic_DNA"/>
</dbReference>
<name>A0ACB6Z9A1_THEGA</name>
<organism evidence="1 2">
    <name type="scientific">Thelephora ganbajun</name>
    <name type="common">Ganba fungus</name>
    <dbReference type="NCBI Taxonomy" id="370292"/>
    <lineage>
        <taxon>Eukaryota</taxon>
        <taxon>Fungi</taxon>
        <taxon>Dikarya</taxon>
        <taxon>Basidiomycota</taxon>
        <taxon>Agaricomycotina</taxon>
        <taxon>Agaricomycetes</taxon>
        <taxon>Thelephorales</taxon>
        <taxon>Thelephoraceae</taxon>
        <taxon>Thelephora</taxon>
    </lineage>
</organism>
<accession>A0ACB6Z9A1</accession>
<gene>
    <name evidence="1" type="ORF">BDM02DRAFT_277822</name>
</gene>
<reference evidence="1" key="2">
    <citation type="journal article" date="2020" name="Nat. Commun.">
        <title>Large-scale genome sequencing of mycorrhizal fungi provides insights into the early evolution of symbiotic traits.</title>
        <authorList>
            <person name="Miyauchi S."/>
            <person name="Kiss E."/>
            <person name="Kuo A."/>
            <person name="Drula E."/>
            <person name="Kohler A."/>
            <person name="Sanchez-Garcia M."/>
            <person name="Morin E."/>
            <person name="Andreopoulos B."/>
            <person name="Barry K.W."/>
            <person name="Bonito G."/>
            <person name="Buee M."/>
            <person name="Carver A."/>
            <person name="Chen C."/>
            <person name="Cichocki N."/>
            <person name="Clum A."/>
            <person name="Culley D."/>
            <person name="Crous P.W."/>
            <person name="Fauchery L."/>
            <person name="Girlanda M."/>
            <person name="Hayes R.D."/>
            <person name="Keri Z."/>
            <person name="LaButti K."/>
            <person name="Lipzen A."/>
            <person name="Lombard V."/>
            <person name="Magnuson J."/>
            <person name="Maillard F."/>
            <person name="Murat C."/>
            <person name="Nolan M."/>
            <person name="Ohm R.A."/>
            <person name="Pangilinan J."/>
            <person name="Pereira M.F."/>
            <person name="Perotto S."/>
            <person name="Peter M."/>
            <person name="Pfister S."/>
            <person name="Riley R."/>
            <person name="Sitrit Y."/>
            <person name="Stielow J.B."/>
            <person name="Szollosi G."/>
            <person name="Zifcakova L."/>
            <person name="Stursova M."/>
            <person name="Spatafora J.W."/>
            <person name="Tedersoo L."/>
            <person name="Vaario L.M."/>
            <person name="Yamada A."/>
            <person name="Yan M."/>
            <person name="Wang P."/>
            <person name="Xu J."/>
            <person name="Bruns T."/>
            <person name="Baldrian P."/>
            <person name="Vilgalys R."/>
            <person name="Dunand C."/>
            <person name="Henrissat B."/>
            <person name="Grigoriev I.V."/>
            <person name="Hibbett D."/>
            <person name="Nagy L.G."/>
            <person name="Martin F.M."/>
        </authorList>
    </citation>
    <scope>NUCLEOTIDE SEQUENCE</scope>
    <source>
        <strain evidence="1">P2</strain>
    </source>
</reference>
<protein>
    <submittedName>
        <fullName evidence="1">Uncharacterized protein</fullName>
    </submittedName>
</protein>
<keyword evidence="2" id="KW-1185">Reference proteome</keyword>
<comment type="caution">
    <text evidence="1">The sequence shown here is derived from an EMBL/GenBank/DDBJ whole genome shotgun (WGS) entry which is preliminary data.</text>
</comment>